<proteinExistence type="predicted"/>
<dbReference type="RefSeq" id="WP_200789931.1">
    <property type="nucleotide sequence ID" value="NZ_JAEDAO010000001.1"/>
</dbReference>
<keyword evidence="3" id="KW-1185">Reference proteome</keyword>
<feature type="region of interest" description="Disordered" evidence="1">
    <location>
        <begin position="1"/>
        <end position="61"/>
    </location>
</feature>
<dbReference type="Proteomes" id="UP000617041">
    <property type="component" value="Unassembled WGS sequence"/>
</dbReference>
<comment type="caution">
    <text evidence="2">The sequence shown here is derived from an EMBL/GenBank/DDBJ whole genome shotgun (WGS) entry which is preliminary data.</text>
</comment>
<dbReference type="EMBL" id="JAEDAO010000001">
    <property type="protein sequence ID" value="MBK0394849.1"/>
    <property type="molecule type" value="Genomic_DNA"/>
</dbReference>
<evidence type="ECO:0000313" key="3">
    <source>
        <dbReference type="Proteomes" id="UP000617041"/>
    </source>
</evidence>
<dbReference type="AlphaFoldDB" id="A0A934Q2K5"/>
<reference evidence="2" key="1">
    <citation type="submission" date="2020-12" db="EMBL/GenBank/DDBJ databases">
        <title>Ramlibacter sp. nov., isolated from a freshwater alga, Cryptomonas.</title>
        <authorList>
            <person name="Kim H.M."/>
            <person name="Jeon C.O."/>
        </authorList>
    </citation>
    <scope>NUCLEOTIDE SEQUENCE</scope>
    <source>
        <strain evidence="2">CrO1</strain>
    </source>
</reference>
<organism evidence="2 3">
    <name type="scientific">Ramlibacter algicola</name>
    <dbReference type="NCBI Taxonomy" id="2795217"/>
    <lineage>
        <taxon>Bacteria</taxon>
        <taxon>Pseudomonadati</taxon>
        <taxon>Pseudomonadota</taxon>
        <taxon>Betaproteobacteria</taxon>
        <taxon>Burkholderiales</taxon>
        <taxon>Comamonadaceae</taxon>
        <taxon>Ramlibacter</taxon>
    </lineage>
</organism>
<evidence type="ECO:0000256" key="1">
    <source>
        <dbReference type="SAM" id="MobiDB-lite"/>
    </source>
</evidence>
<sequence>MALKHDDRDADTTQPGIPLGLTRRPQRSGEGMDSIVSHLRDEASQRPGSDEAATDPGKPAP</sequence>
<evidence type="ECO:0000313" key="2">
    <source>
        <dbReference type="EMBL" id="MBK0394849.1"/>
    </source>
</evidence>
<feature type="compositionally biased region" description="Basic and acidic residues" evidence="1">
    <location>
        <begin position="1"/>
        <end position="11"/>
    </location>
</feature>
<accession>A0A934Q2K5</accession>
<protein>
    <submittedName>
        <fullName evidence="2">Uncharacterized protein</fullName>
    </submittedName>
</protein>
<name>A0A934Q2K5_9BURK</name>
<gene>
    <name evidence="2" type="ORF">I8E28_19750</name>
</gene>